<evidence type="ECO:0000256" key="4">
    <source>
        <dbReference type="ARBA" id="ARBA00022475"/>
    </source>
</evidence>
<keyword evidence="4" id="KW-1003">Cell membrane</keyword>
<name>A0ABU0H8R1_9HYPH</name>
<evidence type="ECO:0000256" key="10">
    <source>
        <dbReference type="SAM" id="Phobius"/>
    </source>
</evidence>
<comment type="subcellular location">
    <subcellularLocation>
        <location evidence="2">Cell membrane</location>
        <topology evidence="2">Multi-pass membrane protein</topology>
    </subcellularLocation>
</comment>
<feature type="domain" description="Histidine kinase" evidence="12">
    <location>
        <begin position="457"/>
        <end position="674"/>
    </location>
</feature>
<keyword evidence="7 13" id="KW-0418">Kinase</keyword>
<dbReference type="EMBL" id="JAUSVO010000004">
    <property type="protein sequence ID" value="MDQ0438691.1"/>
    <property type="molecule type" value="Genomic_DNA"/>
</dbReference>
<dbReference type="GO" id="GO:0016301">
    <property type="term" value="F:kinase activity"/>
    <property type="evidence" value="ECO:0007669"/>
    <property type="project" value="UniProtKB-KW"/>
</dbReference>
<comment type="catalytic activity">
    <reaction evidence="1">
        <text>ATP + protein L-histidine = ADP + protein N-phospho-L-histidine.</text>
        <dbReference type="EC" id="2.7.13.3"/>
    </reaction>
</comment>
<evidence type="ECO:0000256" key="6">
    <source>
        <dbReference type="ARBA" id="ARBA00022679"/>
    </source>
</evidence>
<evidence type="ECO:0000256" key="1">
    <source>
        <dbReference type="ARBA" id="ARBA00000085"/>
    </source>
</evidence>
<dbReference type="Pfam" id="PF07695">
    <property type="entry name" value="7TMR-DISM_7TM"/>
    <property type="match status" value="1"/>
</dbReference>
<evidence type="ECO:0000259" key="12">
    <source>
        <dbReference type="PROSITE" id="PS50109"/>
    </source>
</evidence>
<evidence type="ECO:0000313" key="13">
    <source>
        <dbReference type="EMBL" id="MDQ0438691.1"/>
    </source>
</evidence>
<dbReference type="InterPro" id="IPR003661">
    <property type="entry name" value="HisK_dim/P_dom"/>
</dbReference>
<feature type="transmembrane region" description="Helical" evidence="10">
    <location>
        <begin position="372"/>
        <end position="394"/>
    </location>
</feature>
<dbReference type="InterPro" id="IPR011623">
    <property type="entry name" value="7TMR_DISM_rcpt_extracell_dom1"/>
</dbReference>
<dbReference type="SUPFAM" id="SSF55874">
    <property type="entry name" value="ATPase domain of HSP90 chaperone/DNA topoisomerase II/histidine kinase"/>
    <property type="match status" value="1"/>
</dbReference>
<keyword evidence="9" id="KW-0843">Virulence</keyword>
<feature type="transmembrane region" description="Helical" evidence="10">
    <location>
        <begin position="220"/>
        <end position="243"/>
    </location>
</feature>
<dbReference type="Pfam" id="PF07696">
    <property type="entry name" value="7TMR-DISMED2"/>
    <property type="match status" value="1"/>
</dbReference>
<comment type="caution">
    <text evidence="13">The sequence shown here is derived from an EMBL/GenBank/DDBJ whole genome shotgun (WGS) entry which is preliminary data.</text>
</comment>
<dbReference type="InterPro" id="IPR050980">
    <property type="entry name" value="2C_sensor_his_kinase"/>
</dbReference>
<keyword evidence="5" id="KW-0597">Phosphoprotein</keyword>
<feature type="signal peptide" evidence="11">
    <location>
        <begin position="1"/>
        <end position="30"/>
    </location>
</feature>
<feature type="transmembrane region" description="Helical" evidence="10">
    <location>
        <begin position="287"/>
        <end position="306"/>
    </location>
</feature>
<protein>
    <recommendedName>
        <fullName evidence="3">histidine kinase</fullName>
        <ecNumber evidence="3">2.7.13.3</ecNumber>
    </recommendedName>
</protein>
<dbReference type="Gene3D" id="2.60.40.2380">
    <property type="match status" value="1"/>
</dbReference>
<dbReference type="SMART" id="SM00387">
    <property type="entry name" value="HATPase_c"/>
    <property type="match status" value="1"/>
</dbReference>
<keyword evidence="10" id="KW-0472">Membrane</keyword>
<dbReference type="RefSeq" id="WP_266349588.1">
    <property type="nucleotide sequence ID" value="NZ_JAPKNG010000004.1"/>
</dbReference>
<proteinExistence type="predicted"/>
<dbReference type="Gene3D" id="1.10.287.130">
    <property type="match status" value="1"/>
</dbReference>
<dbReference type="Proteomes" id="UP001241603">
    <property type="component" value="Unassembled WGS sequence"/>
</dbReference>
<keyword evidence="6" id="KW-0808">Transferase</keyword>
<feature type="transmembrane region" description="Helical" evidence="10">
    <location>
        <begin position="342"/>
        <end position="360"/>
    </location>
</feature>
<dbReference type="CDD" id="cd00082">
    <property type="entry name" value="HisKA"/>
    <property type="match status" value="1"/>
</dbReference>
<evidence type="ECO:0000256" key="2">
    <source>
        <dbReference type="ARBA" id="ARBA00004651"/>
    </source>
</evidence>
<gene>
    <name evidence="13" type="ORF">QO014_003086</name>
</gene>
<keyword evidence="10" id="KW-1133">Transmembrane helix</keyword>
<feature type="transmembrane region" description="Helical" evidence="10">
    <location>
        <begin position="193"/>
        <end position="213"/>
    </location>
</feature>
<evidence type="ECO:0000256" key="7">
    <source>
        <dbReference type="ARBA" id="ARBA00022777"/>
    </source>
</evidence>
<dbReference type="InterPro" id="IPR004358">
    <property type="entry name" value="Sig_transdc_His_kin-like_C"/>
</dbReference>
<dbReference type="InterPro" id="IPR005467">
    <property type="entry name" value="His_kinase_dom"/>
</dbReference>
<dbReference type="PRINTS" id="PR00344">
    <property type="entry name" value="BCTRLSENSOR"/>
</dbReference>
<keyword evidence="14" id="KW-1185">Reference proteome</keyword>
<dbReference type="InterPro" id="IPR036097">
    <property type="entry name" value="HisK_dim/P_sf"/>
</dbReference>
<dbReference type="Gene3D" id="3.30.565.10">
    <property type="entry name" value="Histidine kinase-like ATPase, C-terminal domain"/>
    <property type="match status" value="1"/>
</dbReference>
<dbReference type="SMART" id="SM00388">
    <property type="entry name" value="HisKA"/>
    <property type="match status" value="1"/>
</dbReference>
<feature type="transmembrane region" description="Helical" evidence="10">
    <location>
        <begin position="312"/>
        <end position="330"/>
    </location>
</feature>
<dbReference type="PANTHER" id="PTHR44936:SF9">
    <property type="entry name" value="SENSOR PROTEIN CREC"/>
    <property type="match status" value="1"/>
</dbReference>
<sequence>MTQRQSRNASAFAFAAILIILLLVALHAKAEDAASRAFPTMAVAVLKDRPGTMTLDDVRSEGVRKDFKSISGSSINFGYTRDTIWLRLDIRSTESREMLVSLTPNFVDLIDVYVLPPNGGAGAPVHYAMGDHRPLSDDALSGLDNVVPIALEAGQLTEVFVRAAATNSVMTLQASLYSPTDHTSRTSVSSLIFGWWFGGMTILLIIQLVFFYYNRMPAFALLAVSTFFAMMVYFGTLGLSRIFLFPSGGEGNDMFTAIVSWLGISASVLAARSILDVPGKAPWVDRIFIAGALIGAAGGVLALVGYNIEFGPFAHLTIVIVVLTGAVQSMRTIEPSDSSTKLRAAAFLVLAVGVLFTMAQRSGVVPLPDWVAHGYAASTVMHSVLLTGALAVYLRTSEVMSARITQEALAMARDAEGRAIGLVEERTRDLAVAKSVAEEALAAELASKEQQIRFMEVISHQYRTPLAAVQTHISNIGMSLPKDDAANRRRLDRVRKGIARLVEVLEVNLSRSRLQGSAFEPRLERHLAVPLLEAAVARARDLLQIELTCVVAPDARHQIVEADTDMLEIAVINVLENAAKFSHPASKDAISVGVSVTGDALVIEIADQGIGIPDGELPRLLEPNFRASNATKVPGTGTGLSLVARVAATHRGKVEVRSTLGVGTTVRMLIPLADRGRPSSGAA</sequence>
<dbReference type="Pfam" id="PF02518">
    <property type="entry name" value="HATPase_c"/>
    <property type="match status" value="1"/>
</dbReference>
<dbReference type="InterPro" id="IPR036890">
    <property type="entry name" value="HATPase_C_sf"/>
</dbReference>
<keyword evidence="8" id="KW-0902">Two-component regulatory system</keyword>
<evidence type="ECO:0000313" key="14">
    <source>
        <dbReference type="Proteomes" id="UP001241603"/>
    </source>
</evidence>
<organism evidence="13 14">
    <name type="scientific">Kaistia dalseonensis</name>
    <dbReference type="NCBI Taxonomy" id="410840"/>
    <lineage>
        <taxon>Bacteria</taxon>
        <taxon>Pseudomonadati</taxon>
        <taxon>Pseudomonadota</taxon>
        <taxon>Alphaproteobacteria</taxon>
        <taxon>Hyphomicrobiales</taxon>
        <taxon>Kaistiaceae</taxon>
        <taxon>Kaistia</taxon>
    </lineage>
</organism>
<dbReference type="EC" id="2.7.13.3" evidence="3"/>
<evidence type="ECO:0000256" key="9">
    <source>
        <dbReference type="ARBA" id="ARBA00023026"/>
    </source>
</evidence>
<feature type="transmembrane region" description="Helical" evidence="10">
    <location>
        <begin position="255"/>
        <end position="275"/>
    </location>
</feature>
<evidence type="ECO:0000256" key="8">
    <source>
        <dbReference type="ARBA" id="ARBA00023012"/>
    </source>
</evidence>
<dbReference type="PROSITE" id="PS50109">
    <property type="entry name" value="HIS_KIN"/>
    <property type="match status" value="1"/>
</dbReference>
<evidence type="ECO:0000256" key="11">
    <source>
        <dbReference type="SAM" id="SignalP"/>
    </source>
</evidence>
<evidence type="ECO:0000256" key="3">
    <source>
        <dbReference type="ARBA" id="ARBA00012438"/>
    </source>
</evidence>
<dbReference type="PANTHER" id="PTHR44936">
    <property type="entry name" value="SENSOR PROTEIN CREC"/>
    <property type="match status" value="1"/>
</dbReference>
<reference evidence="13 14" key="1">
    <citation type="submission" date="2023-07" db="EMBL/GenBank/DDBJ databases">
        <title>Genomic Encyclopedia of Type Strains, Phase IV (KMG-IV): sequencing the most valuable type-strain genomes for metagenomic binning, comparative biology and taxonomic classification.</title>
        <authorList>
            <person name="Goeker M."/>
        </authorList>
    </citation>
    <scope>NUCLEOTIDE SEQUENCE [LARGE SCALE GENOMIC DNA]</scope>
    <source>
        <strain evidence="13 14">B6-8</strain>
    </source>
</reference>
<keyword evidence="10" id="KW-0812">Transmembrane</keyword>
<keyword evidence="11" id="KW-0732">Signal</keyword>
<feature type="chain" id="PRO_5045999194" description="histidine kinase" evidence="11">
    <location>
        <begin position="31"/>
        <end position="683"/>
    </location>
</feature>
<dbReference type="InterPro" id="IPR003594">
    <property type="entry name" value="HATPase_dom"/>
</dbReference>
<accession>A0ABU0H8R1</accession>
<dbReference type="SUPFAM" id="SSF47384">
    <property type="entry name" value="Homodimeric domain of signal transducing histidine kinase"/>
    <property type="match status" value="1"/>
</dbReference>
<evidence type="ECO:0000256" key="5">
    <source>
        <dbReference type="ARBA" id="ARBA00022553"/>
    </source>
</evidence>
<dbReference type="InterPro" id="IPR011622">
    <property type="entry name" value="7TMR_DISM_rcpt_extracell_dom2"/>
</dbReference>